<comment type="caution">
    <text evidence="1">The sequence shown here is derived from an EMBL/GenBank/DDBJ whole genome shotgun (WGS) entry which is preliminary data.</text>
</comment>
<protein>
    <submittedName>
        <fullName evidence="1">Uncharacterized protein</fullName>
    </submittedName>
</protein>
<organism evidence="1 2">
    <name type="scientific">Catharanthus roseus</name>
    <name type="common">Madagascar periwinkle</name>
    <name type="synonym">Vinca rosea</name>
    <dbReference type="NCBI Taxonomy" id="4058"/>
    <lineage>
        <taxon>Eukaryota</taxon>
        <taxon>Viridiplantae</taxon>
        <taxon>Streptophyta</taxon>
        <taxon>Embryophyta</taxon>
        <taxon>Tracheophyta</taxon>
        <taxon>Spermatophyta</taxon>
        <taxon>Magnoliopsida</taxon>
        <taxon>eudicotyledons</taxon>
        <taxon>Gunneridae</taxon>
        <taxon>Pentapetalae</taxon>
        <taxon>asterids</taxon>
        <taxon>lamiids</taxon>
        <taxon>Gentianales</taxon>
        <taxon>Apocynaceae</taxon>
        <taxon>Rauvolfioideae</taxon>
        <taxon>Vinceae</taxon>
        <taxon>Catharanthinae</taxon>
        <taxon>Catharanthus</taxon>
    </lineage>
</organism>
<proteinExistence type="predicted"/>
<dbReference type="Proteomes" id="UP001060085">
    <property type="component" value="Linkage Group LG07"/>
</dbReference>
<evidence type="ECO:0000313" key="2">
    <source>
        <dbReference type="Proteomes" id="UP001060085"/>
    </source>
</evidence>
<evidence type="ECO:0000313" key="1">
    <source>
        <dbReference type="EMBL" id="KAI5653319.1"/>
    </source>
</evidence>
<accession>A0ACB9ZXS6</accession>
<gene>
    <name evidence="1" type="ORF">M9H77_30506</name>
</gene>
<reference evidence="2" key="1">
    <citation type="journal article" date="2023" name="Nat. Plants">
        <title>Single-cell RNA sequencing provides a high-resolution roadmap for understanding the multicellular compartmentation of specialized metabolism.</title>
        <authorList>
            <person name="Sun S."/>
            <person name="Shen X."/>
            <person name="Li Y."/>
            <person name="Li Y."/>
            <person name="Wang S."/>
            <person name="Li R."/>
            <person name="Zhang H."/>
            <person name="Shen G."/>
            <person name="Guo B."/>
            <person name="Wei J."/>
            <person name="Xu J."/>
            <person name="St-Pierre B."/>
            <person name="Chen S."/>
            <person name="Sun C."/>
        </authorList>
    </citation>
    <scope>NUCLEOTIDE SEQUENCE [LARGE SCALE GENOMIC DNA]</scope>
</reference>
<name>A0ACB9ZXS6_CATRO</name>
<keyword evidence="2" id="KW-1185">Reference proteome</keyword>
<sequence length="444" mass="51330">MGGHGKSKRNKNKGKSKKYSKPNNEKLLDQGHEKQIGETSSTSGAKETTADHEENISPISERYCDCMLEDVLFKKVQILYMKVEIKLLELGYKPEETRRAILLNGSICGKENIFRNILLNTLVMIKKERRDGINGFEPVYKDVAELARFSANALMNMIRQDHPSLSEKEVSRFVLECGLLEEYDEHHDDDDNDLAEGLKNASVTDVGKVLMETTLYLQRLRISPPPAPEQEQTVDEDHELSSGELFESDIVDSQDKINLKEWLKFCSESSKDNMSSEFVEQIEYLTRQVKERKEWAQRVVNQAYQRFKETRAELRNLKLWKLESLVKENEQVDRMNSMINERENALRTLMTYLNSTIAPKKRFEAKNAVINADIAAYDLNTNENIKFLLEAQKKEKRTLTKCNDTRKKVDDLNAQIEEMKQKIAETAHKMQQVNDSQEQAKVLL</sequence>
<dbReference type="EMBL" id="CM044707">
    <property type="protein sequence ID" value="KAI5653319.1"/>
    <property type="molecule type" value="Genomic_DNA"/>
</dbReference>